<dbReference type="RefSeq" id="WP_220783305.1">
    <property type="nucleotide sequence ID" value="NZ_BPEY01000144.1"/>
</dbReference>
<keyword evidence="1" id="KW-0812">Transmembrane</keyword>
<accession>A0ABQ4PR73</accession>
<feature type="transmembrane region" description="Helical" evidence="1">
    <location>
        <begin position="44"/>
        <end position="73"/>
    </location>
</feature>
<evidence type="ECO:0000313" key="3">
    <source>
        <dbReference type="Proteomes" id="UP000887104"/>
    </source>
</evidence>
<organism evidence="2 3">
    <name type="scientific">Shewanella sairae</name>
    <dbReference type="NCBI Taxonomy" id="190310"/>
    <lineage>
        <taxon>Bacteria</taxon>
        <taxon>Pseudomonadati</taxon>
        <taxon>Pseudomonadota</taxon>
        <taxon>Gammaproteobacteria</taxon>
        <taxon>Alteromonadales</taxon>
        <taxon>Shewanellaceae</taxon>
        <taxon>Shewanella</taxon>
    </lineage>
</organism>
<feature type="transmembrane region" description="Helical" evidence="1">
    <location>
        <begin position="109"/>
        <end position="127"/>
    </location>
</feature>
<feature type="transmembrane region" description="Helical" evidence="1">
    <location>
        <begin position="12"/>
        <end position="32"/>
    </location>
</feature>
<protein>
    <submittedName>
        <fullName evidence="2">Uncharacterized protein</fullName>
    </submittedName>
</protein>
<evidence type="ECO:0000256" key="1">
    <source>
        <dbReference type="SAM" id="Phobius"/>
    </source>
</evidence>
<feature type="transmembrane region" description="Helical" evidence="1">
    <location>
        <begin position="79"/>
        <end position="97"/>
    </location>
</feature>
<dbReference type="Proteomes" id="UP000887104">
    <property type="component" value="Unassembled WGS sequence"/>
</dbReference>
<name>A0ABQ4PR73_9GAMM</name>
<keyword evidence="1" id="KW-0472">Membrane</keyword>
<dbReference type="EMBL" id="BPEY01000144">
    <property type="protein sequence ID" value="GIU51986.1"/>
    <property type="molecule type" value="Genomic_DNA"/>
</dbReference>
<sequence>MNGAGGTSGGVGQFFIGLVMMCGGFYLLLNSISVSSSFGLGSRLYGFSAMGSSFGITGGMIMIPFMFGIGLVFFNSKNIIGWILSLGSITALIFGVISSIKFGFKTMTAFELITILVLAIGGLGLFLRSLKSMDKSAHITKKQNISD</sequence>
<evidence type="ECO:0000313" key="2">
    <source>
        <dbReference type="EMBL" id="GIU51986.1"/>
    </source>
</evidence>
<keyword evidence="3" id="KW-1185">Reference proteome</keyword>
<gene>
    <name evidence="2" type="ORF">TUM4438_43450</name>
</gene>
<keyword evidence="1" id="KW-1133">Transmembrane helix</keyword>
<reference evidence="2" key="1">
    <citation type="submission" date="2021-05" db="EMBL/GenBank/DDBJ databases">
        <title>Molecular characterization for Shewanella algae harboring chromosomal blaOXA-55-like strains isolated from clinical and environment sample.</title>
        <authorList>
            <person name="Ohama Y."/>
            <person name="Aoki K."/>
            <person name="Harada S."/>
            <person name="Moriya K."/>
            <person name="Ishii Y."/>
            <person name="Tateda K."/>
        </authorList>
    </citation>
    <scope>NUCLEOTIDE SEQUENCE</scope>
    <source>
        <strain evidence="2">JCM 11563</strain>
    </source>
</reference>
<proteinExistence type="predicted"/>
<comment type="caution">
    <text evidence="2">The sequence shown here is derived from an EMBL/GenBank/DDBJ whole genome shotgun (WGS) entry which is preliminary data.</text>
</comment>